<protein>
    <submittedName>
        <fullName evidence="1">Uncharacterized protein</fullName>
    </submittedName>
</protein>
<organism evidence="1 2">
    <name type="scientific">Coemansia aciculifera</name>
    <dbReference type="NCBI Taxonomy" id="417176"/>
    <lineage>
        <taxon>Eukaryota</taxon>
        <taxon>Fungi</taxon>
        <taxon>Fungi incertae sedis</taxon>
        <taxon>Zoopagomycota</taxon>
        <taxon>Kickxellomycotina</taxon>
        <taxon>Kickxellomycetes</taxon>
        <taxon>Kickxellales</taxon>
        <taxon>Kickxellaceae</taxon>
        <taxon>Coemansia</taxon>
    </lineage>
</organism>
<dbReference type="EMBL" id="JANBVB010000528">
    <property type="protein sequence ID" value="KAJ2893537.1"/>
    <property type="molecule type" value="Genomic_DNA"/>
</dbReference>
<reference evidence="1" key="1">
    <citation type="submission" date="2022-07" db="EMBL/GenBank/DDBJ databases">
        <title>Phylogenomic reconstructions and comparative analyses of Kickxellomycotina fungi.</title>
        <authorList>
            <person name="Reynolds N.K."/>
            <person name="Stajich J.E."/>
            <person name="Barry K."/>
            <person name="Grigoriev I.V."/>
            <person name="Crous P."/>
            <person name="Smith M.E."/>
        </authorList>
    </citation>
    <scope>NUCLEOTIDE SEQUENCE</scope>
    <source>
        <strain evidence="1">CBS 190363</strain>
    </source>
</reference>
<accession>A0ACC1M252</accession>
<sequence length="920" mass="101424">MSALLSLQAPAARRAVGHAARAVAAAGHGRHLQFTVERPCSKLVARNRTTQFGCSAVRRLLSTTAARLGDQPQARSGEDQTDTAQVSREQALAELDSCASDAMVAYRIGCMMRQRGLLLNEAGERTNCVILDTKVSLGLARVLRQQYVWEDCLNCLNLVLNMRPELLGKEYTDKRYTQVGGASLKDADPAVLPALLDAVLSRRFVALPERRLAGLTALQMLCDAGVSLLDPVFGSVYIRAIGFASDKRALEKALQALARHVKAPTMQYEIALAHARCIQPGAALEVLSKTTGLTKEQRIEAQLAVSLSIAECADMDAAYGLLDKLRNDETLWTSDQTAYEKQVALSVAELHILYASMMSVIPRRPFTENFHTQASRGHSRMFTAQYVERISQLLVKAIARLRKDLNRDKWQLLGVDRLVFHCECLAAIAMPVIPEHEHDFSTNTLRKRLHSLHRATAQRLGLATESEAQVSAYAVELGMGSLRHYLWAIAMTTRLPQAKRLEFIQAELEFTKKTVHGFVPSVAELEPALVAALPPDMWSMALKGNFKAEAAFMLSDELMNIPGLKSMHPYTDQLLEMARVAWCQTSSDNRLFPLCIWIAAAQGKHQLAKVFADKAFKVAQIRVLPGSLALVNARDRTFYEQMFAAMSTSKRCATLAITQLRPAMRRQRMPVALGPRVATTLLSCCVRSGNFPVAADVVTSLEALPGYAVPPKILELLMRVYAVSGQTDKALSLFRHLNYGAKHTQVGEPSFVTLIAHTDKSLVGAEHVFDAWIRIMGYQGRISAALTELYGLLGPSLESQGKRNPLLPESGVSVAHALEAVGIARSNPGANSDQHYLRDWEYIMVMELVSAYINAGHTNRVAAWQTAIMDAINTRKLHLGLNLIASTAYMQRQLLRRGGWENTQVCLDYVVAIHNNSDVG</sequence>
<comment type="caution">
    <text evidence="1">The sequence shown here is derived from an EMBL/GenBank/DDBJ whole genome shotgun (WGS) entry which is preliminary data.</text>
</comment>
<keyword evidence="2" id="KW-1185">Reference proteome</keyword>
<dbReference type="Proteomes" id="UP001139981">
    <property type="component" value="Unassembled WGS sequence"/>
</dbReference>
<name>A0ACC1M252_9FUNG</name>
<evidence type="ECO:0000313" key="1">
    <source>
        <dbReference type="EMBL" id="KAJ2893537.1"/>
    </source>
</evidence>
<evidence type="ECO:0000313" key="2">
    <source>
        <dbReference type="Proteomes" id="UP001139981"/>
    </source>
</evidence>
<proteinExistence type="predicted"/>
<gene>
    <name evidence="1" type="ORF">IWW38_002832</name>
</gene>
<feature type="non-terminal residue" evidence="1">
    <location>
        <position position="920"/>
    </location>
</feature>